<proteinExistence type="predicted"/>
<dbReference type="InterPro" id="IPR008767">
    <property type="entry name" value="Phage_SPP1_head-tail_adaptor"/>
</dbReference>
<dbReference type="NCBIfam" id="TIGR01563">
    <property type="entry name" value="gp16_SPP1"/>
    <property type="match status" value="1"/>
</dbReference>
<name>A0A356LAT9_9BURK</name>
<evidence type="ECO:0000313" key="2">
    <source>
        <dbReference type="Proteomes" id="UP000264036"/>
    </source>
</evidence>
<gene>
    <name evidence="1" type="ORF">DD666_00805</name>
</gene>
<dbReference type="AlphaFoldDB" id="A0A356LAT9"/>
<protein>
    <submittedName>
        <fullName evidence="1">Head-tail adaptor protein</fullName>
    </submittedName>
</protein>
<dbReference type="Pfam" id="PF05521">
    <property type="entry name" value="Phage_HCP"/>
    <property type="match status" value="1"/>
</dbReference>
<comment type="caution">
    <text evidence="1">The sequence shown here is derived from an EMBL/GenBank/DDBJ whole genome shotgun (WGS) entry which is preliminary data.</text>
</comment>
<dbReference type="InterPro" id="IPR038666">
    <property type="entry name" value="SSP1_head-tail_sf"/>
</dbReference>
<accession>A0A356LAT9</accession>
<dbReference type="Gene3D" id="2.40.10.270">
    <property type="entry name" value="Bacteriophage SPP1 head-tail adaptor protein"/>
    <property type="match status" value="1"/>
</dbReference>
<reference evidence="1 2" key="1">
    <citation type="journal article" date="2018" name="Nat. Biotechnol.">
        <title>A standardized bacterial taxonomy based on genome phylogeny substantially revises the tree of life.</title>
        <authorList>
            <person name="Parks D.H."/>
            <person name="Chuvochina M."/>
            <person name="Waite D.W."/>
            <person name="Rinke C."/>
            <person name="Skarshewski A."/>
            <person name="Chaumeil P.A."/>
            <person name="Hugenholtz P."/>
        </authorList>
    </citation>
    <scope>NUCLEOTIDE SEQUENCE [LARGE SCALE GENOMIC DNA]</scope>
    <source>
        <strain evidence="1">UBA10707</strain>
    </source>
</reference>
<evidence type="ECO:0000313" key="1">
    <source>
        <dbReference type="EMBL" id="HBP27939.1"/>
    </source>
</evidence>
<dbReference type="EMBL" id="DOEK01000003">
    <property type="protein sequence ID" value="HBP27939.1"/>
    <property type="molecule type" value="Genomic_DNA"/>
</dbReference>
<dbReference type="Proteomes" id="UP000264036">
    <property type="component" value="Unassembled WGS sequence"/>
</dbReference>
<organism evidence="1 2">
    <name type="scientific">Advenella kashmirensis</name>
    <dbReference type="NCBI Taxonomy" id="310575"/>
    <lineage>
        <taxon>Bacteria</taxon>
        <taxon>Pseudomonadati</taxon>
        <taxon>Pseudomonadota</taxon>
        <taxon>Betaproteobacteria</taxon>
        <taxon>Burkholderiales</taxon>
        <taxon>Alcaligenaceae</taxon>
    </lineage>
</organism>
<sequence length="110" mass="11813">MRAGTLRTPIVVQKKGVGTGPTGQPIDTWVDFLPTRADILQSSGSEAIKSGIEVSQASASVRIRYAEGVTAGMRVREVSTGIVYDIESVLRDAKRRQYMDLVCKTGANDG</sequence>